<dbReference type="EC" id="2.3.-.-" evidence="2"/>
<dbReference type="Proteomes" id="UP001595748">
    <property type="component" value="Unassembled WGS sequence"/>
</dbReference>
<dbReference type="InterPro" id="IPR051908">
    <property type="entry name" value="Ribosomal_N-acetyltransferase"/>
</dbReference>
<name>A0ABV8ADY6_9DEIO</name>
<sequence length="187" mass="21270">MTFSFPTIPTELRTERLLLRQPRVQDAGAMQAAIQASLPELKVWMPWAHAPATLEDRREYVQASIERFREGTELTYVIWTADGRTLLGNSSLHHLNWLVPRGEIGYWVATPHTGRGYAQEAARALTGLALDTLGFRRLEIRCDARNERSARIPRELGFTLDAVFRNDDVAADNPLKLRDTLVFSRVQ</sequence>
<protein>
    <submittedName>
        <fullName evidence="2">GNAT family N-acetyltransferase</fullName>
        <ecNumber evidence="2">2.3.-.-</ecNumber>
    </submittedName>
</protein>
<evidence type="ECO:0000313" key="2">
    <source>
        <dbReference type="EMBL" id="MFC3862811.1"/>
    </source>
</evidence>
<keyword evidence="2" id="KW-0808">Transferase</keyword>
<dbReference type="InterPro" id="IPR016181">
    <property type="entry name" value="Acyl_CoA_acyltransferase"/>
</dbReference>
<keyword evidence="3" id="KW-1185">Reference proteome</keyword>
<organism evidence="2 3">
    <name type="scientific">Deinococcus antarcticus</name>
    <dbReference type="NCBI Taxonomy" id="1298767"/>
    <lineage>
        <taxon>Bacteria</taxon>
        <taxon>Thermotogati</taxon>
        <taxon>Deinococcota</taxon>
        <taxon>Deinococci</taxon>
        <taxon>Deinococcales</taxon>
        <taxon>Deinococcaceae</taxon>
        <taxon>Deinococcus</taxon>
    </lineage>
</organism>
<gene>
    <name evidence="2" type="ORF">ACFOPQ_18770</name>
</gene>
<dbReference type="PANTHER" id="PTHR43441:SF3">
    <property type="entry name" value="ACETYLTRANSFERASE"/>
    <property type="match status" value="1"/>
</dbReference>
<feature type="domain" description="N-acetyltransferase" evidence="1">
    <location>
        <begin position="28"/>
        <end position="180"/>
    </location>
</feature>
<dbReference type="Gene3D" id="3.40.630.30">
    <property type="match status" value="1"/>
</dbReference>
<dbReference type="PROSITE" id="PS51186">
    <property type="entry name" value="GNAT"/>
    <property type="match status" value="1"/>
</dbReference>
<dbReference type="GO" id="GO:0016746">
    <property type="term" value="F:acyltransferase activity"/>
    <property type="evidence" value="ECO:0007669"/>
    <property type="project" value="UniProtKB-KW"/>
</dbReference>
<dbReference type="PANTHER" id="PTHR43441">
    <property type="entry name" value="RIBOSOMAL-PROTEIN-SERINE ACETYLTRANSFERASE"/>
    <property type="match status" value="1"/>
</dbReference>
<dbReference type="SUPFAM" id="SSF55729">
    <property type="entry name" value="Acyl-CoA N-acyltransferases (Nat)"/>
    <property type="match status" value="1"/>
</dbReference>
<dbReference type="RefSeq" id="WP_380080747.1">
    <property type="nucleotide sequence ID" value="NZ_JBHRZF010000216.1"/>
</dbReference>
<comment type="caution">
    <text evidence="2">The sequence shown here is derived from an EMBL/GenBank/DDBJ whole genome shotgun (WGS) entry which is preliminary data.</text>
</comment>
<dbReference type="EMBL" id="JBHRZF010000216">
    <property type="protein sequence ID" value="MFC3862811.1"/>
    <property type="molecule type" value="Genomic_DNA"/>
</dbReference>
<evidence type="ECO:0000259" key="1">
    <source>
        <dbReference type="PROSITE" id="PS51186"/>
    </source>
</evidence>
<evidence type="ECO:0000313" key="3">
    <source>
        <dbReference type="Proteomes" id="UP001595748"/>
    </source>
</evidence>
<dbReference type="InterPro" id="IPR000182">
    <property type="entry name" value="GNAT_dom"/>
</dbReference>
<keyword evidence="2" id="KW-0012">Acyltransferase</keyword>
<proteinExistence type="predicted"/>
<dbReference type="Pfam" id="PF13302">
    <property type="entry name" value="Acetyltransf_3"/>
    <property type="match status" value="1"/>
</dbReference>
<reference evidence="3" key="1">
    <citation type="journal article" date="2019" name="Int. J. Syst. Evol. Microbiol.">
        <title>The Global Catalogue of Microorganisms (GCM) 10K type strain sequencing project: providing services to taxonomists for standard genome sequencing and annotation.</title>
        <authorList>
            <consortium name="The Broad Institute Genomics Platform"/>
            <consortium name="The Broad Institute Genome Sequencing Center for Infectious Disease"/>
            <person name="Wu L."/>
            <person name="Ma J."/>
        </authorList>
    </citation>
    <scope>NUCLEOTIDE SEQUENCE [LARGE SCALE GENOMIC DNA]</scope>
    <source>
        <strain evidence="3">CCTCC AB 2013263</strain>
    </source>
</reference>
<accession>A0ABV8ADY6</accession>